<feature type="domain" description="Peptidase A2" evidence="4">
    <location>
        <begin position="8"/>
        <end position="81"/>
    </location>
</feature>
<dbReference type="Pfam" id="PF00077">
    <property type="entry name" value="RVP"/>
    <property type="match status" value="1"/>
</dbReference>
<name>A0A672FP86_SALFA</name>
<dbReference type="InterPro" id="IPR043128">
    <property type="entry name" value="Rev_trsase/Diguanyl_cyclase"/>
</dbReference>
<dbReference type="InterPro" id="IPR051320">
    <property type="entry name" value="Viral_Replic_Matur_Polypro"/>
</dbReference>
<dbReference type="Pfam" id="PF00078">
    <property type="entry name" value="RVT_1"/>
    <property type="match status" value="1"/>
</dbReference>
<dbReference type="GO" id="GO:0006508">
    <property type="term" value="P:proteolysis"/>
    <property type="evidence" value="ECO:0007669"/>
    <property type="project" value="InterPro"/>
</dbReference>
<accession>A0A672FP86</accession>
<protein>
    <recommendedName>
        <fullName evidence="2">ribonuclease H</fullName>
        <ecNumber evidence="2">3.1.26.4</ecNumber>
    </recommendedName>
</protein>
<dbReference type="Proteomes" id="UP000472267">
    <property type="component" value="Chromosome 9"/>
</dbReference>
<reference evidence="6" key="2">
    <citation type="submission" date="2025-08" db="UniProtKB">
        <authorList>
            <consortium name="Ensembl"/>
        </authorList>
    </citation>
    <scope>IDENTIFICATION</scope>
</reference>
<dbReference type="SUPFAM" id="SSF50630">
    <property type="entry name" value="Acid proteases"/>
    <property type="match status" value="1"/>
</dbReference>
<dbReference type="InterPro" id="IPR018061">
    <property type="entry name" value="Retropepsins"/>
</dbReference>
<keyword evidence="7" id="KW-1185">Reference proteome</keyword>
<dbReference type="InterPro" id="IPR001995">
    <property type="entry name" value="Peptidase_A2_cat"/>
</dbReference>
<dbReference type="InterPro" id="IPR021109">
    <property type="entry name" value="Peptidase_aspartic_dom_sf"/>
</dbReference>
<dbReference type="Gene3D" id="3.30.70.270">
    <property type="match status" value="1"/>
</dbReference>
<dbReference type="OMA" id="IYCTPDG"/>
<organism evidence="6 7">
    <name type="scientific">Salarias fasciatus</name>
    <name type="common">Jewelled blenny</name>
    <name type="synonym">Blennius fasciatus</name>
    <dbReference type="NCBI Taxonomy" id="181472"/>
    <lineage>
        <taxon>Eukaryota</taxon>
        <taxon>Metazoa</taxon>
        <taxon>Chordata</taxon>
        <taxon>Craniata</taxon>
        <taxon>Vertebrata</taxon>
        <taxon>Euteleostomi</taxon>
        <taxon>Actinopterygii</taxon>
        <taxon>Neopterygii</taxon>
        <taxon>Teleostei</taxon>
        <taxon>Neoteleostei</taxon>
        <taxon>Acanthomorphata</taxon>
        <taxon>Ovalentaria</taxon>
        <taxon>Blenniimorphae</taxon>
        <taxon>Blenniiformes</taxon>
        <taxon>Blennioidei</taxon>
        <taxon>Blenniidae</taxon>
        <taxon>Salariinae</taxon>
        <taxon>Salarias</taxon>
    </lineage>
</organism>
<dbReference type="AlphaFoldDB" id="A0A672FP86"/>
<dbReference type="GO" id="GO:0004190">
    <property type="term" value="F:aspartic-type endopeptidase activity"/>
    <property type="evidence" value="ECO:0007669"/>
    <property type="project" value="InterPro"/>
</dbReference>
<dbReference type="EC" id="3.1.26.4" evidence="2"/>
<reference evidence="6" key="3">
    <citation type="submission" date="2025-09" db="UniProtKB">
        <authorList>
            <consortium name="Ensembl"/>
        </authorList>
    </citation>
    <scope>IDENTIFICATION</scope>
</reference>
<keyword evidence="3" id="KW-0378">Hydrolase</keyword>
<evidence type="ECO:0000313" key="7">
    <source>
        <dbReference type="Proteomes" id="UP000472267"/>
    </source>
</evidence>
<evidence type="ECO:0000256" key="3">
    <source>
        <dbReference type="ARBA" id="ARBA00022801"/>
    </source>
</evidence>
<dbReference type="InterPro" id="IPR000477">
    <property type="entry name" value="RT_dom"/>
</dbReference>
<dbReference type="PANTHER" id="PTHR33064:SF37">
    <property type="entry name" value="RIBONUCLEASE H"/>
    <property type="match status" value="1"/>
</dbReference>
<dbReference type="Ensembl" id="ENSSFAT00005008917.1">
    <property type="protein sequence ID" value="ENSSFAP00005008503.1"/>
    <property type="gene ID" value="ENSSFAG00005004950.1"/>
</dbReference>
<dbReference type="SUPFAM" id="SSF56672">
    <property type="entry name" value="DNA/RNA polymerases"/>
    <property type="match status" value="1"/>
</dbReference>
<dbReference type="Gene3D" id="2.40.70.10">
    <property type="entry name" value="Acid Proteases"/>
    <property type="match status" value="1"/>
</dbReference>
<dbReference type="InParanoid" id="A0A672FP86"/>
<proteinExistence type="inferred from homology"/>
<evidence type="ECO:0000256" key="2">
    <source>
        <dbReference type="ARBA" id="ARBA00012180"/>
    </source>
</evidence>
<feature type="domain" description="Reverse transcriptase" evidence="5">
    <location>
        <begin position="193"/>
        <end position="410"/>
    </location>
</feature>
<comment type="similarity">
    <text evidence="1">Belongs to the beta type-B retroviral polymerase family. HERV class-II K(HML-2) pol subfamily.</text>
</comment>
<dbReference type="Gene3D" id="3.10.10.10">
    <property type="entry name" value="HIV Type 1 Reverse Transcriptase, subunit A, domain 1"/>
    <property type="match status" value="1"/>
</dbReference>
<dbReference type="InterPro" id="IPR043502">
    <property type="entry name" value="DNA/RNA_pol_sf"/>
</dbReference>
<evidence type="ECO:0000259" key="5">
    <source>
        <dbReference type="PROSITE" id="PS50878"/>
    </source>
</evidence>
<evidence type="ECO:0000256" key="1">
    <source>
        <dbReference type="ARBA" id="ARBA00010879"/>
    </source>
</evidence>
<dbReference type="PROSITE" id="PS50175">
    <property type="entry name" value="ASP_PROT_RETROV"/>
    <property type="match status" value="1"/>
</dbReference>
<reference evidence="6" key="1">
    <citation type="submission" date="2019-06" db="EMBL/GenBank/DDBJ databases">
        <authorList>
            <consortium name="Wellcome Sanger Institute Data Sharing"/>
        </authorList>
    </citation>
    <scope>NUCLEOTIDE SEQUENCE [LARGE SCALE GENOMIC DNA]</scope>
</reference>
<sequence>MRVEGMDIDFMVDTGARYSSIYLLPPGASITPKTVSLPGFEGKPNDLHFLSPVTVTIASQIARHSFIFAPQCPINLLGCDLLIRLCPMIKCTADGMILIFPDGSTFHCSQQADSMLMMEANKELPEPMRPLADSMLDSLPPSVWSSSPTDIGFCNIEPVTFSFNPEPVYQKQYPTSPAGEEGILETIDGLLEAGILVPLSEPSPWNTPILPVQKKEGKYHMVHGLWAINTAVTTPQLPVPNPFSALGDLTPSHKFFTCIDLANAFFSLPLSPAVAPIFAFTWKGRQYSYSRLPQGFELSPGIFNAILKSLLTGLVLPDGVLLVQYVDDLLLAAPTESTCLEATKSLVLWLHSKGFKCSRGKRLTKSCLLQPKVPPKSGSHVLSWGPTEWPAAVNYSCPSKTSVHWSPQLLFSSSVAPWKR</sequence>
<dbReference type="PROSITE" id="PS50878">
    <property type="entry name" value="RT_POL"/>
    <property type="match status" value="1"/>
</dbReference>
<dbReference type="PANTHER" id="PTHR33064">
    <property type="entry name" value="POL PROTEIN"/>
    <property type="match status" value="1"/>
</dbReference>
<dbReference type="GO" id="GO:0004523">
    <property type="term" value="F:RNA-DNA hybrid ribonuclease activity"/>
    <property type="evidence" value="ECO:0007669"/>
    <property type="project" value="UniProtKB-EC"/>
</dbReference>
<evidence type="ECO:0000313" key="6">
    <source>
        <dbReference type="Ensembl" id="ENSSFAP00005008503.1"/>
    </source>
</evidence>
<evidence type="ECO:0000259" key="4">
    <source>
        <dbReference type="PROSITE" id="PS50175"/>
    </source>
</evidence>